<dbReference type="RefSeq" id="WP_072723131.1">
    <property type="nucleotide sequence ID" value="NZ_FQXH01000005.1"/>
</dbReference>
<sequence length="220" mass="26148">MANIENFLKEEQDKYEKIYIDINYAIDNISDFISKENISKRKYVSKLGVIKNYLDLIKNTNDKLNKKSIFKLFNNKDKYKNDLIKYKIEHDRDFKQLNNCLKCSCLNCVKECNFDTCLGCRFDSKIVYCDHEKINVTAHHNFILDLINNNTGEKDKYEVLATIQDISKDKRYIVIRNINDFNEKYILYYYPGIIEDSYGEITDVEEFDYIAQIFSSCNLE</sequence>
<accession>A0A1M5P1V7</accession>
<protein>
    <recommendedName>
        <fullName evidence="3">DUF1292 domain-containing protein</fullName>
    </recommendedName>
</protein>
<evidence type="ECO:0000313" key="2">
    <source>
        <dbReference type="Proteomes" id="UP000242520"/>
    </source>
</evidence>
<dbReference type="AlphaFoldDB" id="A0A1M5P1V7"/>
<gene>
    <name evidence="1" type="ORF">SAMN02744040_00339</name>
</gene>
<dbReference type="STRING" id="1123350.SAMN02744040_00339"/>
<organism evidence="1 2">
    <name type="scientific">Tepidibacter thalassicus DSM 15285</name>
    <dbReference type="NCBI Taxonomy" id="1123350"/>
    <lineage>
        <taxon>Bacteria</taxon>
        <taxon>Bacillati</taxon>
        <taxon>Bacillota</taxon>
        <taxon>Clostridia</taxon>
        <taxon>Peptostreptococcales</taxon>
        <taxon>Peptostreptococcaceae</taxon>
        <taxon>Tepidibacter</taxon>
    </lineage>
</organism>
<reference evidence="2" key="1">
    <citation type="submission" date="2016-11" db="EMBL/GenBank/DDBJ databases">
        <authorList>
            <person name="Varghese N."/>
            <person name="Submissions S."/>
        </authorList>
    </citation>
    <scope>NUCLEOTIDE SEQUENCE [LARGE SCALE GENOMIC DNA]</scope>
    <source>
        <strain evidence="2">DSM 15285</strain>
    </source>
</reference>
<dbReference type="OrthoDB" id="1757219at2"/>
<dbReference type="EMBL" id="FQXH01000005">
    <property type="protein sequence ID" value="SHG95697.1"/>
    <property type="molecule type" value="Genomic_DNA"/>
</dbReference>
<name>A0A1M5P1V7_9FIRM</name>
<evidence type="ECO:0008006" key="3">
    <source>
        <dbReference type="Google" id="ProtNLM"/>
    </source>
</evidence>
<keyword evidence="2" id="KW-1185">Reference proteome</keyword>
<evidence type="ECO:0000313" key="1">
    <source>
        <dbReference type="EMBL" id="SHG95697.1"/>
    </source>
</evidence>
<proteinExistence type="predicted"/>
<dbReference type="Proteomes" id="UP000242520">
    <property type="component" value="Unassembled WGS sequence"/>
</dbReference>